<evidence type="ECO:0000256" key="4">
    <source>
        <dbReference type="ARBA" id="ARBA00022801"/>
    </source>
</evidence>
<gene>
    <name evidence="9" type="ORF">SDJN03_17367</name>
</gene>
<feature type="domain" description="Aminomethyltransferase C-terminal" evidence="8">
    <location>
        <begin position="274"/>
        <end position="332"/>
    </location>
</feature>
<dbReference type="Pfam" id="PF05875">
    <property type="entry name" value="Ceramidase"/>
    <property type="match status" value="1"/>
</dbReference>
<keyword evidence="5 7" id="KW-1133">Transmembrane helix</keyword>
<evidence type="ECO:0000313" key="10">
    <source>
        <dbReference type="Proteomes" id="UP000685013"/>
    </source>
</evidence>
<feature type="transmembrane region" description="Helical" evidence="7">
    <location>
        <begin position="453"/>
        <end position="472"/>
    </location>
</feature>
<evidence type="ECO:0000256" key="2">
    <source>
        <dbReference type="ARBA" id="ARBA00009780"/>
    </source>
</evidence>
<protein>
    <submittedName>
        <fullName evidence="9">Transferase, chloroplastic</fullName>
    </submittedName>
</protein>
<evidence type="ECO:0000256" key="3">
    <source>
        <dbReference type="ARBA" id="ARBA00022692"/>
    </source>
</evidence>
<keyword evidence="10" id="KW-1185">Reference proteome</keyword>
<feature type="transmembrane region" description="Helical" evidence="7">
    <location>
        <begin position="394"/>
        <end position="416"/>
    </location>
</feature>
<name>A0AAV6MYE1_9ROSI</name>
<dbReference type="Proteomes" id="UP000685013">
    <property type="component" value="Chromosome 11"/>
</dbReference>
<evidence type="ECO:0000256" key="7">
    <source>
        <dbReference type="SAM" id="Phobius"/>
    </source>
</evidence>
<feature type="transmembrane region" description="Helical" evidence="7">
    <location>
        <begin position="428"/>
        <end position="446"/>
    </location>
</feature>
<comment type="similarity">
    <text evidence="2">Belongs to the alkaline ceramidase family.</text>
</comment>
<keyword evidence="6 7" id="KW-0472">Membrane</keyword>
<feature type="transmembrane region" description="Helical" evidence="7">
    <location>
        <begin position="538"/>
        <end position="556"/>
    </location>
</feature>
<keyword evidence="4" id="KW-0378">Hydrolase</keyword>
<evidence type="ECO:0000256" key="6">
    <source>
        <dbReference type="ARBA" id="ARBA00023136"/>
    </source>
</evidence>
<dbReference type="GO" id="GO:0016740">
    <property type="term" value="F:transferase activity"/>
    <property type="evidence" value="ECO:0007669"/>
    <property type="project" value="UniProtKB-KW"/>
</dbReference>
<feature type="non-terminal residue" evidence="9">
    <location>
        <position position="1"/>
    </location>
</feature>
<dbReference type="Pfam" id="PF08669">
    <property type="entry name" value="GCV_T_C"/>
    <property type="match status" value="1"/>
</dbReference>
<dbReference type="GO" id="GO:0006672">
    <property type="term" value="P:ceramide metabolic process"/>
    <property type="evidence" value="ECO:0007669"/>
    <property type="project" value="InterPro"/>
</dbReference>
<evidence type="ECO:0000256" key="5">
    <source>
        <dbReference type="ARBA" id="ARBA00022989"/>
    </source>
</evidence>
<dbReference type="PANTHER" id="PTHR34368:SF1">
    <property type="entry name" value="OS01G0962200 PROTEIN"/>
    <property type="match status" value="1"/>
</dbReference>
<proteinExistence type="inferred from homology"/>
<dbReference type="AlphaFoldDB" id="A0AAV6MYE1"/>
<organism evidence="9 10">
    <name type="scientific">Cucurbita argyrosperma subsp. sororia</name>
    <dbReference type="NCBI Taxonomy" id="37648"/>
    <lineage>
        <taxon>Eukaryota</taxon>
        <taxon>Viridiplantae</taxon>
        <taxon>Streptophyta</taxon>
        <taxon>Embryophyta</taxon>
        <taxon>Tracheophyta</taxon>
        <taxon>Spermatophyta</taxon>
        <taxon>Magnoliopsida</taxon>
        <taxon>eudicotyledons</taxon>
        <taxon>Gunneridae</taxon>
        <taxon>Pentapetalae</taxon>
        <taxon>rosids</taxon>
        <taxon>fabids</taxon>
        <taxon>Cucurbitales</taxon>
        <taxon>Cucurbitaceae</taxon>
        <taxon>Cucurbiteae</taxon>
        <taxon>Cucurbita</taxon>
    </lineage>
</organism>
<feature type="transmembrane region" description="Helical" evidence="7">
    <location>
        <begin position="363"/>
        <end position="382"/>
    </location>
</feature>
<dbReference type="GO" id="GO:0016811">
    <property type="term" value="F:hydrolase activity, acting on carbon-nitrogen (but not peptide) bonds, in linear amides"/>
    <property type="evidence" value="ECO:0007669"/>
    <property type="project" value="InterPro"/>
</dbReference>
<feature type="transmembrane region" description="Helical" evidence="7">
    <location>
        <begin position="478"/>
        <end position="496"/>
    </location>
</feature>
<dbReference type="InterPro" id="IPR013977">
    <property type="entry name" value="GcvT_C"/>
</dbReference>
<evidence type="ECO:0000313" key="9">
    <source>
        <dbReference type="EMBL" id="KAG6588802.1"/>
    </source>
</evidence>
<sequence length="588" mass="65911">MASYWSYGFSVSDAAIPSTSRAFISNPRPCRLRLPAFRPRNIRKPHTKANRIRTSFSALPFDLSPPPIDEDLLEAATTEGARISDDGIIETFHNDDEALDAANNGVAVVDLSHFGRIRVSGEDRYQFLQNQSTANFESLCQGQGCSTVFVTPTARTIDIAQAWIMKNAITLIVSPVTRESIIQMLNKMRKHKLNTLLHEIQGTHQHFSVNGMPITVGVGNIISEEGMPAPQKELTDEFNVLEAGLWNSISLNKGCYKGQETISRLITYDGVKQRLWGLQLSDSVEPGSPITIDGRKVGKLTSYTPGRKGLEHFGLGYIKKRAASSGDTVIVGENTIGRVVEVPFLARQPPLSNTSSIPNALNVVSNFPFLVIGLIGLVLCYRENYFRLSLKGELYGWTCFYIGVALVAFGSSYYHLEPNDARLVWDRLPMTIAFTSIISIFIIERIDEQKGTLSIVPLLLVGIVSILYWCLFDDLRPYALVQFLPCIAIPLMTILLPPMYTHSTYWLWAAGFYLLAKVEEASDKLIYNWTFHIVSGHTLKHLCAAMVPVFLTLMLAKRTIEPERQSLYKIWKVSWMKVRDNKTKVVRE</sequence>
<keyword evidence="9" id="KW-0808">Transferase</keyword>
<dbReference type="NCBIfam" id="TIGR03317">
    <property type="entry name" value="ygfZ_signature"/>
    <property type="match status" value="1"/>
</dbReference>
<evidence type="ECO:0000259" key="8">
    <source>
        <dbReference type="Pfam" id="PF08669"/>
    </source>
</evidence>
<comment type="caution">
    <text evidence="9">The sequence shown here is derived from an EMBL/GenBank/DDBJ whole genome shotgun (WGS) entry which is preliminary data.</text>
</comment>
<dbReference type="GO" id="GO:0016020">
    <property type="term" value="C:membrane"/>
    <property type="evidence" value="ECO:0007669"/>
    <property type="project" value="UniProtKB-SubCell"/>
</dbReference>
<comment type="subcellular location">
    <subcellularLocation>
        <location evidence="1">Membrane</location>
        <topology evidence="1">Multi-pass membrane protein</topology>
    </subcellularLocation>
</comment>
<evidence type="ECO:0000256" key="1">
    <source>
        <dbReference type="ARBA" id="ARBA00004141"/>
    </source>
</evidence>
<dbReference type="EMBL" id="JAGKQH010000011">
    <property type="protein sequence ID" value="KAG6588802.1"/>
    <property type="molecule type" value="Genomic_DNA"/>
</dbReference>
<dbReference type="InterPro" id="IPR008901">
    <property type="entry name" value="ACER"/>
</dbReference>
<dbReference type="InterPro" id="IPR017703">
    <property type="entry name" value="YgfZ/GCV_T_CS"/>
</dbReference>
<keyword evidence="3 7" id="KW-0812">Transmembrane</keyword>
<reference evidence="9 10" key="1">
    <citation type="journal article" date="2021" name="Hortic Res">
        <title>The domestication of Cucurbita argyrosperma as revealed by the genome of its wild relative.</title>
        <authorList>
            <person name="Barrera-Redondo J."/>
            <person name="Sanchez-de la Vega G."/>
            <person name="Aguirre-Liguori J.A."/>
            <person name="Castellanos-Morales G."/>
            <person name="Gutierrez-Guerrero Y.T."/>
            <person name="Aguirre-Dugua X."/>
            <person name="Aguirre-Planter E."/>
            <person name="Tenaillon M.I."/>
            <person name="Lira-Saade R."/>
            <person name="Eguiarte L.E."/>
        </authorList>
    </citation>
    <scope>NUCLEOTIDE SEQUENCE [LARGE SCALE GENOMIC DNA]</scope>
    <source>
        <strain evidence="9">JBR-2021</strain>
    </source>
</reference>
<dbReference type="PANTHER" id="PTHR34368">
    <property type="entry name" value="OS01G0962200 PROTEIN"/>
    <property type="match status" value="1"/>
</dbReference>
<accession>A0AAV6MYE1</accession>